<dbReference type="PANTHER" id="PTHR43580:SF2">
    <property type="entry name" value="CYTOKINE-LIKE NUCLEAR FACTOR N-PAC"/>
    <property type="match status" value="1"/>
</dbReference>
<dbReference type="InterPro" id="IPR015815">
    <property type="entry name" value="HIBADH-related"/>
</dbReference>
<reference evidence="5 6" key="1">
    <citation type="submission" date="2021-10" db="EMBL/GenBank/DDBJ databases">
        <title>Streptomyces gossypii sp. nov., isolated from soil collected from cotton field.</title>
        <authorList>
            <person name="Ge X."/>
            <person name="Chen X."/>
            <person name="Liu W."/>
        </authorList>
    </citation>
    <scope>NUCLEOTIDE SEQUENCE [LARGE SCALE GENOMIC DNA]</scope>
    <source>
        <strain evidence="5 6">N2-109</strain>
    </source>
</reference>
<comment type="similarity">
    <text evidence="1">Belongs to the HIBADH-related family.</text>
</comment>
<evidence type="ECO:0000313" key="5">
    <source>
        <dbReference type="EMBL" id="MCT2593169.1"/>
    </source>
</evidence>
<dbReference type="SUPFAM" id="SSF51735">
    <property type="entry name" value="NAD(P)-binding Rossmann-fold domains"/>
    <property type="match status" value="1"/>
</dbReference>
<dbReference type="InterPro" id="IPR048666">
    <property type="entry name" value="RedAm-like_C"/>
</dbReference>
<protein>
    <submittedName>
        <fullName evidence="5">NAD(P)-binding domain-containing protein</fullName>
    </submittedName>
</protein>
<proteinExistence type="inferred from homology"/>
<dbReference type="InterPro" id="IPR013328">
    <property type="entry name" value="6PGD_dom2"/>
</dbReference>
<evidence type="ECO:0000256" key="2">
    <source>
        <dbReference type="ARBA" id="ARBA00023002"/>
    </source>
</evidence>
<dbReference type="InterPro" id="IPR036291">
    <property type="entry name" value="NAD(P)-bd_dom_sf"/>
</dbReference>
<accession>A0ABT2K128</accession>
<dbReference type="PIRSF" id="PIRSF000103">
    <property type="entry name" value="HIBADH"/>
    <property type="match status" value="1"/>
</dbReference>
<dbReference type="Proteomes" id="UP001156389">
    <property type="component" value="Unassembled WGS sequence"/>
</dbReference>
<keyword evidence="2" id="KW-0560">Oxidoreductase</keyword>
<feature type="domain" description="NADPH-dependent reductive aminase-like C-terminal" evidence="4">
    <location>
        <begin position="162"/>
        <end position="288"/>
    </location>
</feature>
<feature type="domain" description="6-phosphogluconate dehydrogenase NADP-binding" evidence="3">
    <location>
        <begin position="6"/>
        <end position="156"/>
    </location>
</feature>
<organism evidence="5 6">
    <name type="scientific">Streptomyces gossypii</name>
    <dbReference type="NCBI Taxonomy" id="2883101"/>
    <lineage>
        <taxon>Bacteria</taxon>
        <taxon>Bacillati</taxon>
        <taxon>Actinomycetota</taxon>
        <taxon>Actinomycetes</taxon>
        <taxon>Kitasatosporales</taxon>
        <taxon>Streptomycetaceae</taxon>
        <taxon>Streptomyces</taxon>
    </lineage>
</organism>
<dbReference type="InterPro" id="IPR051265">
    <property type="entry name" value="HIBADH-related_NP60_sf"/>
</dbReference>
<dbReference type="Pfam" id="PF03446">
    <property type="entry name" value="NAD_binding_2"/>
    <property type="match status" value="1"/>
</dbReference>
<name>A0ABT2K128_9ACTN</name>
<evidence type="ECO:0000259" key="3">
    <source>
        <dbReference type="Pfam" id="PF03446"/>
    </source>
</evidence>
<evidence type="ECO:0000313" key="6">
    <source>
        <dbReference type="Proteomes" id="UP001156389"/>
    </source>
</evidence>
<dbReference type="EMBL" id="JAJAGO010000012">
    <property type="protein sequence ID" value="MCT2593169.1"/>
    <property type="molecule type" value="Genomic_DNA"/>
</dbReference>
<evidence type="ECO:0000256" key="1">
    <source>
        <dbReference type="ARBA" id="ARBA00009080"/>
    </source>
</evidence>
<sequence length="303" mass="31831">MSAPAVAVLGTGRLGGAIATTLLAAGHPTAVWNRSPDRTAPLVKAGATVAATPAEAAATASLVILCVTDDKAAQEILARLGTATSGRTLVNVTTSVPEQARSAAAWAAEHGTDYLAAAAMTDYRMIGGPETHLLYAGPRAAYERHEPTLLVLGGGARYVGTDHGVAALFDMSMNSLYFEFWIGYLHTLALMRREGVSAADFAPVVARTIGEIPPLMPMIAQQADKADYDPTAYGTVAEFEPMAQSVIDMRRSRGIDTERLQHLQTLLQRRIADGYGEQGPTSLIETIEASLTRTAEAVPGGVG</sequence>
<dbReference type="Gene3D" id="3.40.50.720">
    <property type="entry name" value="NAD(P)-binding Rossmann-like Domain"/>
    <property type="match status" value="1"/>
</dbReference>
<comment type="caution">
    <text evidence="5">The sequence shown here is derived from an EMBL/GenBank/DDBJ whole genome shotgun (WGS) entry which is preliminary data.</text>
</comment>
<dbReference type="RefSeq" id="WP_260220517.1">
    <property type="nucleotide sequence ID" value="NZ_JAJAGO010000012.1"/>
</dbReference>
<evidence type="ECO:0000259" key="4">
    <source>
        <dbReference type="Pfam" id="PF21761"/>
    </source>
</evidence>
<gene>
    <name evidence="5" type="ORF">LHJ74_25235</name>
</gene>
<dbReference type="InterPro" id="IPR006115">
    <property type="entry name" value="6PGDH_NADP-bd"/>
</dbReference>
<keyword evidence="6" id="KW-1185">Reference proteome</keyword>
<dbReference type="Pfam" id="PF21761">
    <property type="entry name" value="RedAm-like_C"/>
    <property type="match status" value="1"/>
</dbReference>
<dbReference type="PANTHER" id="PTHR43580">
    <property type="entry name" value="OXIDOREDUCTASE GLYR1-RELATED"/>
    <property type="match status" value="1"/>
</dbReference>
<dbReference type="Gene3D" id="1.10.1040.10">
    <property type="entry name" value="N-(1-d-carboxylethyl)-l-norvaline Dehydrogenase, domain 2"/>
    <property type="match status" value="1"/>
</dbReference>